<keyword evidence="3" id="KW-1185">Reference proteome</keyword>
<dbReference type="Proteomes" id="UP001634394">
    <property type="component" value="Unassembled WGS sequence"/>
</dbReference>
<protein>
    <submittedName>
        <fullName evidence="2">Uncharacterized protein</fullName>
    </submittedName>
</protein>
<name>A0ABD3XC59_SINWO</name>
<dbReference type="Pfam" id="PF00612">
    <property type="entry name" value="IQ"/>
    <property type="match status" value="2"/>
</dbReference>
<evidence type="ECO:0000313" key="2">
    <source>
        <dbReference type="EMBL" id="KAL3883320.1"/>
    </source>
</evidence>
<feature type="region of interest" description="Disordered" evidence="1">
    <location>
        <begin position="158"/>
        <end position="182"/>
    </location>
</feature>
<dbReference type="AlphaFoldDB" id="A0ABD3XC59"/>
<proteinExistence type="predicted"/>
<accession>A0ABD3XC59</accession>
<dbReference type="PANTHER" id="PTHR33504:SF2">
    <property type="entry name" value="PROTEIN MFI"/>
    <property type="match status" value="1"/>
</dbReference>
<dbReference type="InterPro" id="IPR000048">
    <property type="entry name" value="IQ_motif_EF-hand-BS"/>
</dbReference>
<comment type="caution">
    <text evidence="2">The sequence shown here is derived from an EMBL/GenBank/DDBJ whole genome shotgun (WGS) entry which is preliminary data.</text>
</comment>
<dbReference type="PANTHER" id="PTHR33504">
    <property type="entry name" value="NADH DEHYDROGENASE (UBIQUINONE) 1 BETA SUBCOMPLEX, 4"/>
    <property type="match status" value="1"/>
</dbReference>
<dbReference type="EMBL" id="JBJQND010000003">
    <property type="protein sequence ID" value="KAL3883320.1"/>
    <property type="molecule type" value="Genomic_DNA"/>
</dbReference>
<gene>
    <name evidence="2" type="ORF">ACJMK2_029595</name>
</gene>
<feature type="region of interest" description="Disordered" evidence="1">
    <location>
        <begin position="458"/>
        <end position="487"/>
    </location>
</feature>
<evidence type="ECO:0000256" key="1">
    <source>
        <dbReference type="SAM" id="MobiDB-lite"/>
    </source>
</evidence>
<dbReference type="PROSITE" id="PS50096">
    <property type="entry name" value="IQ"/>
    <property type="match status" value="1"/>
</dbReference>
<evidence type="ECO:0000313" key="3">
    <source>
        <dbReference type="Proteomes" id="UP001634394"/>
    </source>
</evidence>
<sequence>MISDRVIVENIYNSEFLGGNSWAVKARKLARTGKQSRKVIIQNDPKSEDAQTCAAIEIQRFWRGYRVRCSIYDSLHPKVSKTAVYSDSRDLMTRVEDFIPVPSGIRFEGETIPARIRLNSLYREYIDEMLQAGYDESKLPSFEEFCANYIKDWWKEKQKQESPRRPSQSQRRKPIPSPKEAATRIQRAWRRHIDIQVFRYYRDLISFKTRGNPVLMLRCINPNEAKLLDPAAGIHVKFRLAGERFPPNIYYKIFTHRPIQDLNANSPKDYTKAEQKLLMAKDQNNKYRTVPGKDNHSGWYQRMDNNGWRLVSDRLIHHVMSDPITWESSQKRYEYHHDKLVRRQDVEKRKKKKKIEWMKKMYKQGMLKAKSDDKETIALIEGAAAGMVVTVENFGPDALEDWEVDELLEWTTSLNFEDYLNGWKELATSSNSEKQVEDKVRLLTSTADPYELSLSTGVSHYQSTRQSQNTPVSNADSKGPGKIPIHI</sequence>
<dbReference type="CDD" id="cd23767">
    <property type="entry name" value="IQCD"/>
    <property type="match status" value="1"/>
</dbReference>
<feature type="compositionally biased region" description="Polar residues" evidence="1">
    <location>
        <begin position="458"/>
        <end position="476"/>
    </location>
</feature>
<organism evidence="2 3">
    <name type="scientific">Sinanodonta woodiana</name>
    <name type="common">Chinese pond mussel</name>
    <name type="synonym">Anodonta woodiana</name>
    <dbReference type="NCBI Taxonomy" id="1069815"/>
    <lineage>
        <taxon>Eukaryota</taxon>
        <taxon>Metazoa</taxon>
        <taxon>Spiralia</taxon>
        <taxon>Lophotrochozoa</taxon>
        <taxon>Mollusca</taxon>
        <taxon>Bivalvia</taxon>
        <taxon>Autobranchia</taxon>
        <taxon>Heteroconchia</taxon>
        <taxon>Palaeoheterodonta</taxon>
        <taxon>Unionida</taxon>
        <taxon>Unionoidea</taxon>
        <taxon>Unionidae</taxon>
        <taxon>Unioninae</taxon>
        <taxon>Sinanodonta</taxon>
    </lineage>
</organism>
<reference evidence="2 3" key="1">
    <citation type="submission" date="2024-11" db="EMBL/GenBank/DDBJ databases">
        <title>Chromosome-level genome assembly of the freshwater bivalve Anodonta woodiana.</title>
        <authorList>
            <person name="Chen X."/>
        </authorList>
    </citation>
    <scope>NUCLEOTIDE SEQUENCE [LARGE SCALE GENOMIC DNA]</scope>
    <source>
        <strain evidence="2">MN2024</strain>
        <tissue evidence="2">Gills</tissue>
    </source>
</reference>